<dbReference type="AlphaFoldDB" id="A0A508WWF0"/>
<reference evidence="1" key="1">
    <citation type="submission" date="2019-06" db="EMBL/GenBank/DDBJ databases">
        <authorList>
            <person name="Le Quere A."/>
            <person name="Colella S."/>
        </authorList>
    </citation>
    <scope>NUCLEOTIDE SEQUENCE</scope>
    <source>
        <strain evidence="1">EmedicaeMD41</strain>
    </source>
</reference>
<sequence length="29" mass="3366">MLGWRRPRSLLGEYQASLTHGLDMAQKSY</sequence>
<dbReference type="Proteomes" id="UP000507954">
    <property type="component" value="Unassembled WGS sequence"/>
</dbReference>
<name>A0A508WWF0_9HYPH</name>
<proteinExistence type="predicted"/>
<gene>
    <name evidence="1" type="ORF">EMEDMD4_280141</name>
</gene>
<protein>
    <submittedName>
        <fullName evidence="1">Uncharacterized protein</fullName>
    </submittedName>
</protein>
<accession>A0A508WWF0</accession>
<dbReference type="EMBL" id="CABFNB010000093">
    <property type="protein sequence ID" value="VTZ61614.1"/>
    <property type="molecule type" value="Genomic_DNA"/>
</dbReference>
<evidence type="ECO:0000313" key="1">
    <source>
        <dbReference type="EMBL" id="VTZ61614.1"/>
    </source>
</evidence>
<organism evidence="1">
    <name type="scientific">Sinorhizobium medicae</name>
    <dbReference type="NCBI Taxonomy" id="110321"/>
    <lineage>
        <taxon>Bacteria</taxon>
        <taxon>Pseudomonadati</taxon>
        <taxon>Pseudomonadota</taxon>
        <taxon>Alphaproteobacteria</taxon>
        <taxon>Hyphomicrobiales</taxon>
        <taxon>Rhizobiaceae</taxon>
        <taxon>Sinorhizobium/Ensifer group</taxon>
        <taxon>Sinorhizobium</taxon>
    </lineage>
</organism>